<proteinExistence type="predicted"/>
<name>C5LW81_PERM5</name>
<feature type="compositionally biased region" description="Basic and acidic residues" evidence="1">
    <location>
        <begin position="353"/>
        <end position="366"/>
    </location>
</feature>
<evidence type="ECO:0000256" key="1">
    <source>
        <dbReference type="SAM" id="MobiDB-lite"/>
    </source>
</evidence>
<feature type="compositionally biased region" description="Basic and acidic residues" evidence="1">
    <location>
        <begin position="152"/>
        <end position="161"/>
    </location>
</feature>
<accession>C5LW81</accession>
<keyword evidence="3" id="KW-1185">Reference proteome</keyword>
<feature type="region of interest" description="Disordered" evidence="1">
    <location>
        <begin position="353"/>
        <end position="378"/>
    </location>
</feature>
<dbReference type="OMA" id="DACKSMA"/>
<dbReference type="OrthoDB" id="437675at2759"/>
<protein>
    <submittedName>
        <fullName evidence="2">Uncharacterized protein</fullName>
    </submittedName>
</protein>
<feature type="compositionally biased region" description="Polar residues" evidence="1">
    <location>
        <begin position="367"/>
        <end position="378"/>
    </location>
</feature>
<feature type="region of interest" description="Disordered" evidence="1">
    <location>
        <begin position="152"/>
        <end position="172"/>
    </location>
</feature>
<dbReference type="EMBL" id="GG686094">
    <property type="protein sequence ID" value="EEQ99018.1"/>
    <property type="molecule type" value="Genomic_DNA"/>
</dbReference>
<reference evidence="2 3" key="1">
    <citation type="submission" date="2008-07" db="EMBL/GenBank/DDBJ databases">
        <authorList>
            <person name="El-Sayed N."/>
            <person name="Caler E."/>
            <person name="Inman J."/>
            <person name="Amedeo P."/>
            <person name="Hass B."/>
            <person name="Wortman J."/>
        </authorList>
    </citation>
    <scope>NUCLEOTIDE SEQUENCE [LARGE SCALE GENOMIC DNA]</scope>
    <source>
        <strain evidence="3">ATCC 50983 / TXsc</strain>
    </source>
</reference>
<evidence type="ECO:0000313" key="2">
    <source>
        <dbReference type="EMBL" id="EEQ99018.1"/>
    </source>
</evidence>
<dbReference type="GeneID" id="9044169"/>
<organism evidence="3">
    <name type="scientific">Perkinsus marinus (strain ATCC 50983 / TXsc)</name>
    <dbReference type="NCBI Taxonomy" id="423536"/>
    <lineage>
        <taxon>Eukaryota</taxon>
        <taxon>Sar</taxon>
        <taxon>Alveolata</taxon>
        <taxon>Perkinsozoa</taxon>
        <taxon>Perkinsea</taxon>
        <taxon>Perkinsida</taxon>
        <taxon>Perkinsidae</taxon>
        <taxon>Perkinsus</taxon>
    </lineage>
</organism>
<evidence type="ECO:0000313" key="3">
    <source>
        <dbReference type="Proteomes" id="UP000007800"/>
    </source>
</evidence>
<dbReference type="RefSeq" id="XP_002766301.1">
    <property type="nucleotide sequence ID" value="XM_002766255.1"/>
</dbReference>
<gene>
    <name evidence="2" type="ORF">Pmar_PMAR012026</name>
</gene>
<dbReference type="AlphaFoldDB" id="C5LW81"/>
<dbReference type="InParanoid" id="C5LW81"/>
<dbReference type="Proteomes" id="UP000007800">
    <property type="component" value="Unassembled WGS sequence"/>
</dbReference>
<sequence length="378" mass="42044">MSAPKELILKLHSIEETLRVRVEVDACKSMAQITGYIEKAWPQLKDEKYRIYYLDDSDELCVLNELSVGDAITLPAKMMRAGDDAVPVLDLFIKKEIDRDLTSPREVNPSARNLARRLTDFDYMNSFDDAWQLVDSMLATGQDLDSVAKHLETRQDRKQKSVDAAPQEPPARGVKRIASEMEKDSSAVQPQVKTSGKVYATTSDGKHEYHIEKRVKSEKEAVDTMVDLLTEMGFVESKDKAKDLVNNLVGSGEDLKRVADHIMSRAIEQENDSPLALRDLDDELKLVEADDTARDFADLLDDFGFVGSRDAARELVGSLMATEQDLGSIADHFMRHARTRSLKGTKKVADAQKKAVGDAVAAEKKTAGQTQPQETTTA</sequence>